<keyword evidence="3" id="KW-1185">Reference proteome</keyword>
<evidence type="ECO:0000313" key="2">
    <source>
        <dbReference type="EMBL" id="PJJ79707.1"/>
    </source>
</evidence>
<evidence type="ECO:0000256" key="1">
    <source>
        <dbReference type="SAM" id="SignalP"/>
    </source>
</evidence>
<dbReference type="EMBL" id="PGFJ01000002">
    <property type="protein sequence ID" value="PJJ79707.1"/>
    <property type="molecule type" value="Genomic_DNA"/>
</dbReference>
<feature type="chain" id="PRO_5014144266" evidence="1">
    <location>
        <begin position="25"/>
        <end position="242"/>
    </location>
</feature>
<dbReference type="AlphaFoldDB" id="A0A2H9VMZ4"/>
<dbReference type="PROSITE" id="PS51257">
    <property type="entry name" value="PROKAR_LIPOPROTEIN"/>
    <property type="match status" value="1"/>
</dbReference>
<keyword evidence="1" id="KW-0732">Signal</keyword>
<dbReference type="RefSeq" id="WP_100342023.1">
    <property type="nucleotide sequence ID" value="NZ_PGFJ01000002.1"/>
</dbReference>
<organism evidence="2 3">
    <name type="scientific">Mucilaginibacter auburnensis</name>
    <dbReference type="NCBI Taxonomy" id="1457233"/>
    <lineage>
        <taxon>Bacteria</taxon>
        <taxon>Pseudomonadati</taxon>
        <taxon>Bacteroidota</taxon>
        <taxon>Sphingobacteriia</taxon>
        <taxon>Sphingobacteriales</taxon>
        <taxon>Sphingobacteriaceae</taxon>
        <taxon>Mucilaginibacter</taxon>
    </lineage>
</organism>
<dbReference type="Pfam" id="PF10677">
    <property type="entry name" value="DUF2490"/>
    <property type="match status" value="1"/>
</dbReference>
<accession>A0A2H9VMZ4</accession>
<name>A0A2H9VMZ4_9SPHI</name>
<proteinExistence type="predicted"/>
<comment type="caution">
    <text evidence="2">The sequence shown here is derived from an EMBL/GenBank/DDBJ whole genome shotgun (WGS) entry which is preliminary data.</text>
</comment>
<protein>
    <submittedName>
        <fullName evidence="2">Uncharacterized protein DUF2490</fullName>
    </submittedName>
</protein>
<dbReference type="OrthoDB" id="1118734at2"/>
<reference evidence="2 3" key="1">
    <citation type="submission" date="2017-11" db="EMBL/GenBank/DDBJ databases">
        <title>Genomic Encyclopedia of Archaeal and Bacterial Type Strains, Phase II (KMG-II): From Individual Species to Whole Genera.</title>
        <authorList>
            <person name="Goeker M."/>
        </authorList>
    </citation>
    <scope>NUCLEOTIDE SEQUENCE [LARGE SCALE GENOMIC DNA]</scope>
    <source>
        <strain evidence="2 3">DSM 28175</strain>
    </source>
</reference>
<dbReference type="InterPro" id="IPR019619">
    <property type="entry name" value="DUF2490"/>
</dbReference>
<sequence>MVKFKSQLALIIFIISACAFSAKAQNNKTGIFGVATITLPGDSLSRWGGYIELQSRSNKFFNQFFYYETKGGISYDIANNYTALLGTGRYVTDENDLGLTPNTEFRMWEQMTVNSFLDRVKFEHRYRAEQRWVNGIYRNRFRYRLNMVIPLNNKKVVPGTFFIGIFDEVFFNNKAPHFERNRFSAGLGYQFDKSFSLQLGWLNQYNYNLSNAGAKNNLAININYRIHRDHAKSKEHIPTSAD</sequence>
<evidence type="ECO:0000313" key="3">
    <source>
        <dbReference type="Proteomes" id="UP000242687"/>
    </source>
</evidence>
<dbReference type="Proteomes" id="UP000242687">
    <property type="component" value="Unassembled WGS sequence"/>
</dbReference>
<feature type="signal peptide" evidence="1">
    <location>
        <begin position="1"/>
        <end position="24"/>
    </location>
</feature>
<gene>
    <name evidence="2" type="ORF">CLV57_2844</name>
</gene>